<feature type="transmembrane region" description="Helical" evidence="1">
    <location>
        <begin position="66"/>
        <end position="84"/>
    </location>
</feature>
<feature type="transmembrane region" description="Helical" evidence="1">
    <location>
        <begin position="129"/>
        <end position="151"/>
    </location>
</feature>
<evidence type="ECO:0000256" key="1">
    <source>
        <dbReference type="SAM" id="Phobius"/>
    </source>
</evidence>
<feature type="transmembrane region" description="Helical" evidence="1">
    <location>
        <begin position="171"/>
        <end position="203"/>
    </location>
</feature>
<feature type="transmembrane region" description="Helical" evidence="1">
    <location>
        <begin position="279"/>
        <end position="302"/>
    </location>
</feature>
<proteinExistence type="predicted"/>
<feature type="transmembrane region" description="Helical" evidence="1">
    <location>
        <begin position="20"/>
        <end position="37"/>
    </location>
</feature>
<feature type="transmembrane region" description="Helical" evidence="1">
    <location>
        <begin position="240"/>
        <end position="258"/>
    </location>
</feature>
<keyword evidence="3" id="KW-1185">Reference proteome</keyword>
<keyword evidence="1" id="KW-0472">Membrane</keyword>
<reference evidence="2 3" key="1">
    <citation type="journal article" date="2018" name="Int. J. Syst. Evol. Microbiol.">
        <title>Flavobacterium chryseum sp. nov. and Flavobacterium psychroterrae sp. nov., novel environmental bacteria isolated from Antarctica.</title>
        <authorList>
            <person name="Kralova S."/>
            <person name="Svec P."/>
            <person name="Busse H.J."/>
            <person name="Stankova E."/>
            <person name="Vaczi P."/>
            <person name="Sedlacek I."/>
        </authorList>
    </citation>
    <scope>NUCLEOTIDE SEQUENCE [LARGE SCALE GENOMIC DNA]</scope>
    <source>
        <strain evidence="2 3">CCM 8827</strain>
    </source>
</reference>
<dbReference type="RefSeq" id="WP_213303042.1">
    <property type="nucleotide sequence ID" value="NZ_JAGYVZ010000016.1"/>
</dbReference>
<feature type="transmembrane region" description="Helical" evidence="1">
    <location>
        <begin position="215"/>
        <end position="234"/>
    </location>
</feature>
<evidence type="ECO:0008006" key="4">
    <source>
        <dbReference type="Google" id="ProtNLM"/>
    </source>
</evidence>
<accession>A0ABS5PEA7</accession>
<name>A0ABS5PEA7_9FLAO</name>
<comment type="caution">
    <text evidence="2">The sequence shown here is derived from an EMBL/GenBank/DDBJ whole genome shotgun (WGS) entry which is preliminary data.</text>
</comment>
<evidence type="ECO:0000313" key="3">
    <source>
        <dbReference type="Proteomes" id="UP000722625"/>
    </source>
</evidence>
<feature type="transmembrane region" description="Helical" evidence="1">
    <location>
        <begin position="90"/>
        <end position="108"/>
    </location>
</feature>
<organism evidence="2 3">
    <name type="scientific">Flavobacterium psychroterrae</name>
    <dbReference type="NCBI Taxonomy" id="2133767"/>
    <lineage>
        <taxon>Bacteria</taxon>
        <taxon>Pseudomonadati</taxon>
        <taxon>Bacteroidota</taxon>
        <taxon>Flavobacteriia</taxon>
        <taxon>Flavobacteriales</taxon>
        <taxon>Flavobacteriaceae</taxon>
        <taxon>Flavobacterium</taxon>
    </lineage>
</organism>
<gene>
    <name evidence="2" type="ORF">KHA90_16555</name>
</gene>
<protein>
    <recommendedName>
        <fullName evidence="4">HPP family protein</fullName>
    </recommendedName>
</protein>
<keyword evidence="1" id="KW-0812">Transmembrane</keyword>
<sequence length="310" mass="34122">MKTFYNNTALIASQYQIKFYTVAYGLILLMTAVALRFKDKEIILPELAALSIGCFMYKKNTWTAKPFHLFLIPSLTAFIGFFINQLEINMAVKIVLTLIVMMALLYSIKSSLAPALATGLLPIVTNCDSYIFLFSILLFMGLLAIFAAVFFKPEASQAPAQQQPKSVLAVLVFLAVLIIWVMICSAAGIMQIAALPPIIVLAYEHIDKKMFGAVMLYKMVTVLVLTAFVGAQSYYFLDNYLLASVINLIAVTIILHYLKMKMPPAYAMAMLPMVLPSSSPVHFALNTAVAATAILGTVYILINKTAVKLS</sequence>
<dbReference type="EMBL" id="JAGYVZ010000016">
    <property type="protein sequence ID" value="MBS7232631.1"/>
    <property type="molecule type" value="Genomic_DNA"/>
</dbReference>
<keyword evidence="1" id="KW-1133">Transmembrane helix</keyword>
<evidence type="ECO:0000313" key="2">
    <source>
        <dbReference type="EMBL" id="MBS7232631.1"/>
    </source>
</evidence>
<dbReference type="Proteomes" id="UP000722625">
    <property type="component" value="Unassembled WGS sequence"/>
</dbReference>